<evidence type="ECO:0000313" key="10">
    <source>
        <dbReference type="Proteomes" id="UP001310022"/>
    </source>
</evidence>
<dbReference type="Gene3D" id="1.25.40.390">
    <property type="match status" value="1"/>
</dbReference>
<feature type="chain" id="PRO_5042853996" evidence="6">
    <location>
        <begin position="19"/>
        <end position="539"/>
    </location>
</feature>
<keyword evidence="4" id="KW-0472">Membrane</keyword>
<evidence type="ECO:0000259" key="7">
    <source>
        <dbReference type="Pfam" id="PF07980"/>
    </source>
</evidence>
<dbReference type="InterPro" id="IPR012944">
    <property type="entry name" value="SusD_RagB_dom"/>
</dbReference>
<dbReference type="Pfam" id="PF14322">
    <property type="entry name" value="SusD-like_3"/>
    <property type="match status" value="1"/>
</dbReference>
<gene>
    <name evidence="9" type="ORF">PEDI_33420</name>
</gene>
<evidence type="ECO:0000313" key="9">
    <source>
        <dbReference type="EMBL" id="GJM62790.1"/>
    </source>
</evidence>
<evidence type="ECO:0000256" key="6">
    <source>
        <dbReference type="SAM" id="SignalP"/>
    </source>
</evidence>
<dbReference type="GO" id="GO:0009279">
    <property type="term" value="C:cell outer membrane"/>
    <property type="evidence" value="ECO:0007669"/>
    <property type="project" value="UniProtKB-SubCell"/>
</dbReference>
<proteinExistence type="inferred from homology"/>
<feature type="domain" description="RagB/SusD" evidence="7">
    <location>
        <begin position="356"/>
        <end position="539"/>
    </location>
</feature>
<reference evidence="9 10" key="1">
    <citation type="submission" date="2021-12" db="EMBL/GenBank/DDBJ databases">
        <title>Genome sequencing of bacteria with rrn-lacking chromosome and rrn-plasmid.</title>
        <authorList>
            <person name="Anda M."/>
            <person name="Iwasaki W."/>
        </authorList>
    </citation>
    <scope>NUCLEOTIDE SEQUENCE [LARGE SCALE GENOMIC DNA]</scope>
    <source>
        <strain evidence="9 10">NBRC 15940</strain>
    </source>
</reference>
<comment type="similarity">
    <text evidence="2">Belongs to the SusD family.</text>
</comment>
<protein>
    <submittedName>
        <fullName evidence="9">Membrane protein</fullName>
    </submittedName>
</protein>
<evidence type="ECO:0000256" key="3">
    <source>
        <dbReference type="ARBA" id="ARBA00022729"/>
    </source>
</evidence>
<dbReference type="EMBL" id="BQKE01000002">
    <property type="protein sequence ID" value="GJM62790.1"/>
    <property type="molecule type" value="Genomic_DNA"/>
</dbReference>
<name>A0AAN4W1H7_9BACT</name>
<dbReference type="InterPro" id="IPR011990">
    <property type="entry name" value="TPR-like_helical_dom_sf"/>
</dbReference>
<dbReference type="RefSeq" id="WP_338238027.1">
    <property type="nucleotide sequence ID" value="NZ_BQKE01000002.1"/>
</dbReference>
<evidence type="ECO:0000256" key="5">
    <source>
        <dbReference type="ARBA" id="ARBA00023237"/>
    </source>
</evidence>
<sequence length="539" mass="60768">MKKNKISLLLLAFMLQLAACNFLDLDPVDRVDEETYFQNRDEAYLALLGAYEPLRSDRTVALNNILGMSADIMSDDAYAGGGSVTDNYPLQNAGRFMNNPADQGVVQGFWKKCYRGIARVNLLLDKYPEINWKPSEQQDSLNFAAEATFLRAHYHFELLRWYENIPVVQQVLDATNWRGITQLDPAQAYALVADDILEAIPHMMDQVPQSEQGRLSQWAAKAELLKVFQFYTGVYQKNSLPVAGGNDFTLADAIAMAEEIIHESGHDLLADYAAVFDADSDFNNEVLFEIPFFDRGGATPGADNHLGNFQCQMSGPRGYNSDLLRAGYGFNIPTHSLYNAFEDSDPRRAVAIVTAEELLTRESATPNLEAGFTHTGMYAYKYTTHADRFPSAAPVQNWSQNFHYIRFADVLLMAAELHLNNGNQGKALEYTNRVRNRVNLPSMTSVDLEDIYQERRVELALEGWRYFDLLRRGVDYADQHLTVTNYQMQAPSIPDLPQTGDVGNPQDFEVTFDKVKRGFLPIPLNELDLNNNLVQNAGY</sequence>
<keyword evidence="3 6" id="KW-0732">Signal</keyword>
<comment type="subcellular location">
    <subcellularLocation>
        <location evidence="1">Cell outer membrane</location>
    </subcellularLocation>
</comment>
<evidence type="ECO:0000256" key="1">
    <source>
        <dbReference type="ARBA" id="ARBA00004442"/>
    </source>
</evidence>
<evidence type="ECO:0000256" key="4">
    <source>
        <dbReference type="ARBA" id="ARBA00023136"/>
    </source>
</evidence>
<accession>A0AAN4W1H7</accession>
<comment type="caution">
    <text evidence="9">The sequence shown here is derived from an EMBL/GenBank/DDBJ whole genome shotgun (WGS) entry which is preliminary data.</text>
</comment>
<keyword evidence="5" id="KW-0998">Cell outer membrane</keyword>
<dbReference type="InterPro" id="IPR033985">
    <property type="entry name" value="SusD-like_N"/>
</dbReference>
<feature type="domain" description="SusD-like N-terminal" evidence="8">
    <location>
        <begin position="102"/>
        <end position="227"/>
    </location>
</feature>
<organism evidence="9 10">
    <name type="scientific">Persicobacter diffluens</name>
    <dbReference type="NCBI Taxonomy" id="981"/>
    <lineage>
        <taxon>Bacteria</taxon>
        <taxon>Pseudomonadati</taxon>
        <taxon>Bacteroidota</taxon>
        <taxon>Cytophagia</taxon>
        <taxon>Cytophagales</taxon>
        <taxon>Persicobacteraceae</taxon>
        <taxon>Persicobacter</taxon>
    </lineage>
</organism>
<dbReference type="SUPFAM" id="SSF48452">
    <property type="entry name" value="TPR-like"/>
    <property type="match status" value="1"/>
</dbReference>
<feature type="signal peptide" evidence="6">
    <location>
        <begin position="1"/>
        <end position="18"/>
    </location>
</feature>
<dbReference type="Proteomes" id="UP001310022">
    <property type="component" value="Unassembled WGS sequence"/>
</dbReference>
<evidence type="ECO:0000256" key="2">
    <source>
        <dbReference type="ARBA" id="ARBA00006275"/>
    </source>
</evidence>
<dbReference type="Pfam" id="PF07980">
    <property type="entry name" value="SusD_RagB"/>
    <property type="match status" value="1"/>
</dbReference>
<dbReference type="AlphaFoldDB" id="A0AAN4W1H7"/>
<evidence type="ECO:0000259" key="8">
    <source>
        <dbReference type="Pfam" id="PF14322"/>
    </source>
</evidence>
<keyword evidence="10" id="KW-1185">Reference proteome</keyword>